<sequence length="420" mass="44279">MSMRDDSGSGIEAGTANRSTGGTARRTSRVRGHRRWLLPVATAACLLMTGAGTATAAAPATASSAAESSTAAQTPADILQAGAQQGIADGYPGVIGMVRKGDTTQYVHAGVGDRATKVPADPKARFRIGSNTKAFTSTVLLQLEGEKKLSLDDTVAKWLPGAVAANGYDGSKITIRQLLNHTSGLPDYFKTIQINGPYFLNTNPREVFPPQNLVNVALAMRAPTTEPGEKFDYSNTNYVLAGMVIKAVTGEDAATQIQRRIIEPLGLRDTSFPTSDPALYGNYLHGYAIRTIFINDATASNVQVFGSAGAMVSTMDDLATFSRALMTGKLLEPAQMAELKTTVPVTADIGYGLGIERIKLSCGKSAWGHNGAVLGYFSEWLSSEDGTEQVAHANNEFHLLGGTPGQAHTGKAMTDAFCAL</sequence>
<evidence type="ECO:0000313" key="3">
    <source>
        <dbReference type="EMBL" id="SFY18075.1"/>
    </source>
</evidence>
<organism evidence="3 4">
    <name type="scientific">Streptomyces atratus</name>
    <dbReference type="NCBI Taxonomy" id="1893"/>
    <lineage>
        <taxon>Bacteria</taxon>
        <taxon>Bacillati</taxon>
        <taxon>Actinomycetota</taxon>
        <taxon>Actinomycetes</taxon>
        <taxon>Kitasatosporales</taxon>
        <taxon>Streptomycetaceae</taxon>
        <taxon>Streptomyces</taxon>
    </lineage>
</organism>
<dbReference type="InterPro" id="IPR001466">
    <property type="entry name" value="Beta-lactam-related"/>
</dbReference>
<dbReference type="Gene3D" id="3.40.710.10">
    <property type="entry name" value="DD-peptidase/beta-lactamase superfamily"/>
    <property type="match status" value="1"/>
</dbReference>
<dbReference type="PANTHER" id="PTHR46825">
    <property type="entry name" value="D-ALANYL-D-ALANINE-CARBOXYPEPTIDASE/ENDOPEPTIDASE AMPH"/>
    <property type="match status" value="1"/>
</dbReference>
<evidence type="ECO:0000256" key="1">
    <source>
        <dbReference type="SAM" id="MobiDB-lite"/>
    </source>
</evidence>
<dbReference type="STRING" id="1893.SAMN02787144_1012162"/>
<keyword evidence="3" id="KW-0121">Carboxypeptidase</keyword>
<gene>
    <name evidence="3" type="ORF">SAMN02787144_1012162</name>
</gene>
<keyword evidence="3" id="KW-0378">Hydrolase</keyword>
<dbReference type="InterPro" id="IPR050491">
    <property type="entry name" value="AmpC-like"/>
</dbReference>
<accession>A0A1K2D4P0</accession>
<reference evidence="3 4" key="1">
    <citation type="submission" date="2016-11" db="EMBL/GenBank/DDBJ databases">
        <authorList>
            <person name="Jaros S."/>
            <person name="Januszkiewicz K."/>
            <person name="Wedrychowicz H."/>
        </authorList>
    </citation>
    <scope>NUCLEOTIDE SEQUENCE [LARGE SCALE GENOMIC DNA]</scope>
    <source>
        <strain evidence="3 4">OK807</strain>
    </source>
</reference>
<dbReference type="Proteomes" id="UP000181909">
    <property type="component" value="Unassembled WGS sequence"/>
</dbReference>
<dbReference type="EMBL" id="FPJO01000012">
    <property type="protein sequence ID" value="SFY18075.1"/>
    <property type="molecule type" value="Genomic_DNA"/>
</dbReference>
<proteinExistence type="predicted"/>
<feature type="domain" description="Beta-lactamase-related" evidence="2">
    <location>
        <begin position="88"/>
        <end position="378"/>
    </location>
</feature>
<feature type="region of interest" description="Disordered" evidence="1">
    <location>
        <begin position="1"/>
        <end position="31"/>
    </location>
</feature>
<evidence type="ECO:0000259" key="2">
    <source>
        <dbReference type="Pfam" id="PF00144"/>
    </source>
</evidence>
<dbReference type="Pfam" id="PF00144">
    <property type="entry name" value="Beta-lactamase"/>
    <property type="match status" value="1"/>
</dbReference>
<feature type="compositionally biased region" description="Low complexity" evidence="1">
    <location>
        <begin position="13"/>
        <end position="25"/>
    </location>
</feature>
<name>A0A1K2D4P0_STRAR</name>
<dbReference type="GO" id="GO:0004180">
    <property type="term" value="F:carboxypeptidase activity"/>
    <property type="evidence" value="ECO:0007669"/>
    <property type="project" value="UniProtKB-KW"/>
</dbReference>
<protein>
    <submittedName>
        <fullName evidence="3">D-alanyl-D-alanine carboxypeptidase</fullName>
    </submittedName>
</protein>
<dbReference type="AlphaFoldDB" id="A0A1K2D4P0"/>
<keyword evidence="3" id="KW-0645">Protease</keyword>
<evidence type="ECO:0000313" key="4">
    <source>
        <dbReference type="Proteomes" id="UP000181909"/>
    </source>
</evidence>
<dbReference type="PANTHER" id="PTHR46825:SF7">
    <property type="entry name" value="D-ALANYL-D-ALANINE CARBOXYPEPTIDASE"/>
    <property type="match status" value="1"/>
</dbReference>
<dbReference type="SUPFAM" id="SSF56601">
    <property type="entry name" value="beta-lactamase/transpeptidase-like"/>
    <property type="match status" value="1"/>
</dbReference>
<dbReference type="InterPro" id="IPR012338">
    <property type="entry name" value="Beta-lactam/transpept-like"/>
</dbReference>